<proteinExistence type="inferred from homology"/>
<dbReference type="PRINTS" id="PR01837">
    <property type="entry name" value="MGTCSAPBPROT"/>
</dbReference>
<accession>A0ABW0K9A7</accession>
<dbReference type="PANTHER" id="PTHR33778:SF1">
    <property type="entry name" value="MAGNESIUM TRANSPORTER YHID-RELATED"/>
    <property type="match status" value="1"/>
</dbReference>
<feature type="transmembrane region" description="Helical" evidence="7">
    <location>
        <begin position="12"/>
        <end position="31"/>
    </location>
</feature>
<comment type="subcellular location">
    <subcellularLocation>
        <location evidence="1">Cell membrane</location>
        <topology evidence="1">Multi-pass membrane protein</topology>
    </subcellularLocation>
</comment>
<evidence type="ECO:0000256" key="7">
    <source>
        <dbReference type="SAM" id="Phobius"/>
    </source>
</evidence>
<evidence type="ECO:0000256" key="2">
    <source>
        <dbReference type="ARBA" id="ARBA00009298"/>
    </source>
</evidence>
<evidence type="ECO:0000256" key="1">
    <source>
        <dbReference type="ARBA" id="ARBA00004651"/>
    </source>
</evidence>
<sequence>MDIWHLSNMELFLRIVLAVICGGIIGFEREWSHQSAGLRTHILVSLGSATIMLLSIYGFTGFVEEAHLNIDPARLAAQVISGIGFLGAGAIIRNGLTIRGLTTAASIWTVAAIGLSIGAGFYRLALGATLGVLIVLFALYKGEQLFFSKVRTHNLNIQTTGVGFPSPIIQTLQLHHIQVSGVHFKQMNKVQNETFFEWQIRVISKHQDPLIQAITKITSLNEVKMLCTEKGEPFIRSTREGFKPNHQVDAAVKPSVLE</sequence>
<evidence type="ECO:0000313" key="10">
    <source>
        <dbReference type="Proteomes" id="UP001596044"/>
    </source>
</evidence>
<reference evidence="10" key="1">
    <citation type="journal article" date="2019" name="Int. J. Syst. Evol. Microbiol.">
        <title>The Global Catalogue of Microorganisms (GCM) 10K type strain sequencing project: providing services to taxonomists for standard genome sequencing and annotation.</title>
        <authorList>
            <consortium name="The Broad Institute Genomics Platform"/>
            <consortium name="The Broad Institute Genome Sequencing Center for Infectious Disease"/>
            <person name="Wu L."/>
            <person name="Ma J."/>
        </authorList>
    </citation>
    <scope>NUCLEOTIDE SEQUENCE [LARGE SCALE GENOMIC DNA]</scope>
    <source>
        <strain evidence="10">KACC 11904</strain>
    </source>
</reference>
<feature type="transmembrane region" description="Helical" evidence="7">
    <location>
        <begin position="43"/>
        <end position="63"/>
    </location>
</feature>
<keyword evidence="10" id="KW-1185">Reference proteome</keyword>
<dbReference type="InterPro" id="IPR003416">
    <property type="entry name" value="MgtC/SapB/SrpB/YhiD_fam"/>
</dbReference>
<keyword evidence="5 7" id="KW-1133">Transmembrane helix</keyword>
<feature type="domain" description="MgtC/SapB/SrpB/YhiD N-terminal" evidence="8">
    <location>
        <begin position="15"/>
        <end position="141"/>
    </location>
</feature>
<evidence type="ECO:0000256" key="3">
    <source>
        <dbReference type="ARBA" id="ARBA00022475"/>
    </source>
</evidence>
<dbReference type="PANTHER" id="PTHR33778">
    <property type="entry name" value="PROTEIN MGTC"/>
    <property type="match status" value="1"/>
</dbReference>
<keyword evidence="3" id="KW-1003">Cell membrane</keyword>
<comment type="caution">
    <text evidence="9">The sequence shown here is derived from an EMBL/GenBank/DDBJ whole genome shotgun (WGS) entry which is preliminary data.</text>
</comment>
<feature type="transmembrane region" description="Helical" evidence="7">
    <location>
        <begin position="75"/>
        <end position="93"/>
    </location>
</feature>
<evidence type="ECO:0000256" key="4">
    <source>
        <dbReference type="ARBA" id="ARBA00022692"/>
    </source>
</evidence>
<organism evidence="9 10">
    <name type="scientific">Paenibacillus aestuarii</name>
    <dbReference type="NCBI Taxonomy" id="516965"/>
    <lineage>
        <taxon>Bacteria</taxon>
        <taxon>Bacillati</taxon>
        <taxon>Bacillota</taxon>
        <taxon>Bacilli</taxon>
        <taxon>Bacillales</taxon>
        <taxon>Paenibacillaceae</taxon>
        <taxon>Paenibacillus</taxon>
    </lineage>
</organism>
<dbReference type="Proteomes" id="UP001596044">
    <property type="component" value="Unassembled WGS sequence"/>
</dbReference>
<feature type="transmembrane region" description="Helical" evidence="7">
    <location>
        <begin position="124"/>
        <end position="140"/>
    </location>
</feature>
<keyword evidence="4 7" id="KW-0812">Transmembrane</keyword>
<evidence type="ECO:0000259" key="8">
    <source>
        <dbReference type="Pfam" id="PF02308"/>
    </source>
</evidence>
<dbReference type="Pfam" id="PF02308">
    <property type="entry name" value="MgtC"/>
    <property type="match status" value="1"/>
</dbReference>
<dbReference type="EMBL" id="JBHSMJ010000022">
    <property type="protein sequence ID" value="MFC5449938.1"/>
    <property type="molecule type" value="Genomic_DNA"/>
</dbReference>
<keyword evidence="6 7" id="KW-0472">Membrane</keyword>
<name>A0ABW0K9A7_9BACL</name>
<protein>
    <submittedName>
        <fullName evidence="9">MgtC/SapB family protein</fullName>
    </submittedName>
</protein>
<evidence type="ECO:0000313" key="9">
    <source>
        <dbReference type="EMBL" id="MFC5449938.1"/>
    </source>
</evidence>
<comment type="similarity">
    <text evidence="2">Belongs to the MgtC/SapB family.</text>
</comment>
<evidence type="ECO:0000256" key="5">
    <source>
        <dbReference type="ARBA" id="ARBA00022989"/>
    </source>
</evidence>
<gene>
    <name evidence="9" type="ORF">ACFPOG_16935</name>
</gene>
<evidence type="ECO:0000256" key="6">
    <source>
        <dbReference type="ARBA" id="ARBA00023136"/>
    </source>
</evidence>
<dbReference type="InterPro" id="IPR049177">
    <property type="entry name" value="MgtC_SapB_SrpB_YhiD_N"/>
</dbReference>